<protein>
    <submittedName>
        <fullName evidence="1">Uncharacterized protein</fullName>
    </submittedName>
</protein>
<evidence type="ECO:0000313" key="2">
    <source>
        <dbReference type="Proteomes" id="UP000244855"/>
    </source>
</evidence>
<keyword evidence="2" id="KW-1185">Reference proteome</keyword>
<accession>A0A2V1CZP7</accession>
<reference evidence="1 2" key="1">
    <citation type="journal article" date="2018" name="Sci. Rep.">
        <title>Comparative genomics provides insights into the lifestyle and reveals functional heterogeneity of dark septate endophytic fungi.</title>
        <authorList>
            <person name="Knapp D.G."/>
            <person name="Nemeth J.B."/>
            <person name="Barry K."/>
            <person name="Hainaut M."/>
            <person name="Henrissat B."/>
            <person name="Johnson J."/>
            <person name="Kuo A."/>
            <person name="Lim J.H.P."/>
            <person name="Lipzen A."/>
            <person name="Nolan M."/>
            <person name="Ohm R.A."/>
            <person name="Tamas L."/>
            <person name="Grigoriev I.V."/>
            <person name="Spatafora J.W."/>
            <person name="Nagy L.G."/>
            <person name="Kovacs G.M."/>
        </authorList>
    </citation>
    <scope>NUCLEOTIDE SEQUENCE [LARGE SCALE GENOMIC DNA]</scope>
    <source>
        <strain evidence="1 2">DSE2036</strain>
    </source>
</reference>
<feature type="non-terminal residue" evidence="1">
    <location>
        <position position="153"/>
    </location>
</feature>
<sequence>MDGFRRFSEIFVNEAESICRELMFGDLPSVDLGEVKDEIGNTSLGFSFVHHPGNCLSDAYLELSTRACTTRRNGLLREGRWNWKAVFLYLKQVDAFQEVIAGMCYLCGGQLPRVLELFSVECENGSARARGFYVYNGYVFYFIRHHKAKRSTN</sequence>
<dbReference type="STRING" id="97972.A0A2V1CZP7"/>
<dbReference type="Proteomes" id="UP000244855">
    <property type="component" value="Unassembled WGS sequence"/>
</dbReference>
<gene>
    <name evidence="1" type="ORF">DM02DRAFT_510014</name>
</gene>
<organism evidence="1 2">
    <name type="scientific">Periconia macrospinosa</name>
    <dbReference type="NCBI Taxonomy" id="97972"/>
    <lineage>
        <taxon>Eukaryota</taxon>
        <taxon>Fungi</taxon>
        <taxon>Dikarya</taxon>
        <taxon>Ascomycota</taxon>
        <taxon>Pezizomycotina</taxon>
        <taxon>Dothideomycetes</taxon>
        <taxon>Pleosporomycetidae</taxon>
        <taxon>Pleosporales</taxon>
        <taxon>Massarineae</taxon>
        <taxon>Periconiaceae</taxon>
        <taxon>Periconia</taxon>
    </lineage>
</organism>
<dbReference type="OrthoDB" id="4845846at2759"/>
<dbReference type="AlphaFoldDB" id="A0A2V1CZP7"/>
<name>A0A2V1CZP7_9PLEO</name>
<proteinExistence type="predicted"/>
<dbReference type="EMBL" id="KZ806084">
    <property type="protein sequence ID" value="PVH90819.1"/>
    <property type="molecule type" value="Genomic_DNA"/>
</dbReference>
<evidence type="ECO:0000313" key="1">
    <source>
        <dbReference type="EMBL" id="PVH90819.1"/>
    </source>
</evidence>